<dbReference type="STRING" id="1280953.HOC_10249"/>
<organism evidence="2 3">
    <name type="scientific">Hyphomonas oceanitis SCH89</name>
    <dbReference type="NCBI Taxonomy" id="1280953"/>
    <lineage>
        <taxon>Bacteria</taxon>
        <taxon>Pseudomonadati</taxon>
        <taxon>Pseudomonadota</taxon>
        <taxon>Alphaproteobacteria</taxon>
        <taxon>Hyphomonadales</taxon>
        <taxon>Hyphomonadaceae</taxon>
        <taxon>Hyphomonas</taxon>
    </lineage>
</organism>
<evidence type="ECO:0000313" key="3">
    <source>
        <dbReference type="Proteomes" id="UP000024942"/>
    </source>
</evidence>
<dbReference type="Pfam" id="PF14542">
    <property type="entry name" value="Acetyltransf_CG"/>
    <property type="match status" value="1"/>
</dbReference>
<name>A0A059G7E3_9PROT</name>
<dbReference type="InterPro" id="IPR031165">
    <property type="entry name" value="GNAT_YJDJ"/>
</dbReference>
<protein>
    <recommendedName>
        <fullName evidence="1">N-acetyltransferase domain-containing protein</fullName>
    </recommendedName>
</protein>
<dbReference type="PANTHER" id="PTHR31435:SF9">
    <property type="entry name" value="PROTEIN NATD1"/>
    <property type="match status" value="1"/>
</dbReference>
<dbReference type="SUPFAM" id="SSF55729">
    <property type="entry name" value="Acyl-CoA N-acyltransferases (Nat)"/>
    <property type="match status" value="1"/>
</dbReference>
<dbReference type="PANTHER" id="PTHR31435">
    <property type="entry name" value="PROTEIN NATD1"/>
    <property type="match status" value="1"/>
</dbReference>
<dbReference type="InterPro" id="IPR016181">
    <property type="entry name" value="Acyl_CoA_acyltransferase"/>
</dbReference>
<feature type="domain" description="N-acetyltransferase" evidence="1">
    <location>
        <begin position="7"/>
        <end position="93"/>
    </location>
</feature>
<dbReference type="Proteomes" id="UP000024942">
    <property type="component" value="Unassembled WGS sequence"/>
</dbReference>
<dbReference type="InterPro" id="IPR045057">
    <property type="entry name" value="Gcn5-rel_NAT"/>
</dbReference>
<dbReference type="EMBL" id="ARYL01000014">
    <property type="protein sequence ID" value="KDA02368.1"/>
    <property type="molecule type" value="Genomic_DNA"/>
</dbReference>
<keyword evidence="3" id="KW-1185">Reference proteome</keyword>
<dbReference type="PATRIC" id="fig|1280953.3.peg.2067"/>
<evidence type="ECO:0000259" key="1">
    <source>
        <dbReference type="PROSITE" id="PS51729"/>
    </source>
</evidence>
<sequence length="93" mass="10233">MSGETITHDATARRYSLVIDGTEAYLTYERPAKDRIHITHTIVPDKIGGRGLGKRLVTRAMEDAIAAGDKVSSSCWYATALIEKKPDWTAQLA</sequence>
<dbReference type="RefSeq" id="WP_035538175.1">
    <property type="nucleotide sequence ID" value="NZ_ARYL01000014.1"/>
</dbReference>
<accession>A0A059G7E3</accession>
<proteinExistence type="predicted"/>
<dbReference type="PROSITE" id="PS51729">
    <property type="entry name" value="GNAT_YJDJ"/>
    <property type="match status" value="1"/>
</dbReference>
<reference evidence="2 3" key="1">
    <citation type="journal article" date="2014" name="Antonie Van Leeuwenhoek">
        <title>Hyphomonas beringensis sp. nov. and Hyphomonas chukchiensis sp. nov., isolated from surface seawater of the Bering Sea and Chukchi Sea.</title>
        <authorList>
            <person name="Li C."/>
            <person name="Lai Q."/>
            <person name="Li G."/>
            <person name="Dong C."/>
            <person name="Wang J."/>
            <person name="Liao Y."/>
            <person name="Shao Z."/>
        </authorList>
    </citation>
    <scope>NUCLEOTIDE SEQUENCE [LARGE SCALE GENOMIC DNA]</scope>
    <source>
        <strain evidence="2 3">SCH89</strain>
    </source>
</reference>
<dbReference type="eggNOG" id="COG2388">
    <property type="taxonomic scope" value="Bacteria"/>
</dbReference>
<evidence type="ECO:0000313" key="2">
    <source>
        <dbReference type="EMBL" id="KDA02368.1"/>
    </source>
</evidence>
<comment type="caution">
    <text evidence="2">The sequence shown here is derived from an EMBL/GenBank/DDBJ whole genome shotgun (WGS) entry which is preliminary data.</text>
</comment>
<dbReference type="OrthoDB" id="9800945at2"/>
<gene>
    <name evidence="2" type="ORF">HOC_10249</name>
</gene>
<dbReference type="AlphaFoldDB" id="A0A059G7E3"/>
<dbReference type="Gene3D" id="3.40.630.30">
    <property type="match status" value="1"/>
</dbReference>